<dbReference type="Pfam" id="PF00288">
    <property type="entry name" value="GHMP_kinases_N"/>
    <property type="match status" value="1"/>
</dbReference>
<evidence type="ECO:0000256" key="1">
    <source>
        <dbReference type="ARBA" id="ARBA00022490"/>
    </source>
</evidence>
<dbReference type="RefSeq" id="WP_235009127.1">
    <property type="nucleotide sequence ID" value="NZ_FNVQ01000002.1"/>
</dbReference>
<keyword evidence="5 12" id="KW-0418">Kinase</keyword>
<keyword evidence="1" id="KW-0963">Cytoplasm</keyword>
<dbReference type="PRINTS" id="PR00959">
    <property type="entry name" value="MEVGALKINASE"/>
</dbReference>
<keyword evidence="13" id="KW-1185">Reference proteome</keyword>
<dbReference type="SUPFAM" id="SSF55060">
    <property type="entry name" value="GHMP Kinase, C-terminal domain"/>
    <property type="match status" value="1"/>
</dbReference>
<dbReference type="Proteomes" id="UP000236745">
    <property type="component" value="Unassembled WGS sequence"/>
</dbReference>
<evidence type="ECO:0000256" key="7">
    <source>
        <dbReference type="ARBA" id="ARBA00022842"/>
    </source>
</evidence>
<keyword evidence="7" id="KW-0460">Magnesium</keyword>
<keyword evidence="8" id="KW-0443">Lipid metabolism</keyword>
<reference evidence="12 13" key="1">
    <citation type="submission" date="2016-10" db="EMBL/GenBank/DDBJ databases">
        <authorList>
            <person name="de Groot N.N."/>
        </authorList>
    </citation>
    <scope>NUCLEOTIDE SEQUENCE [LARGE SCALE GENOMIC DNA]</scope>
    <source>
        <strain evidence="12 13">DSM 22012</strain>
    </source>
</reference>
<evidence type="ECO:0000256" key="2">
    <source>
        <dbReference type="ARBA" id="ARBA00022516"/>
    </source>
</evidence>
<dbReference type="GO" id="GO:0005737">
    <property type="term" value="C:cytoplasm"/>
    <property type="evidence" value="ECO:0007669"/>
    <property type="project" value="InterPro"/>
</dbReference>
<dbReference type="Pfam" id="PF08544">
    <property type="entry name" value="GHMP_kinases_C"/>
    <property type="match status" value="1"/>
</dbReference>
<accession>A0A1H6AUV5</accession>
<dbReference type="EMBL" id="FNVQ01000002">
    <property type="protein sequence ID" value="SEG52084.1"/>
    <property type="molecule type" value="Genomic_DNA"/>
</dbReference>
<proteinExistence type="predicted"/>
<dbReference type="Gene3D" id="3.30.230.10">
    <property type="match status" value="1"/>
</dbReference>
<keyword evidence="2" id="KW-0444">Lipid biosynthesis</keyword>
<dbReference type="GO" id="GO:0005524">
    <property type="term" value="F:ATP binding"/>
    <property type="evidence" value="ECO:0007669"/>
    <property type="project" value="UniProtKB-KW"/>
</dbReference>
<organism evidence="12 13">
    <name type="scientific">Marinobacterium lutimaris</name>
    <dbReference type="NCBI Taxonomy" id="568106"/>
    <lineage>
        <taxon>Bacteria</taxon>
        <taxon>Pseudomonadati</taxon>
        <taxon>Pseudomonadota</taxon>
        <taxon>Gammaproteobacteria</taxon>
        <taxon>Oceanospirillales</taxon>
        <taxon>Oceanospirillaceae</taxon>
        <taxon>Marinobacterium</taxon>
    </lineage>
</organism>
<evidence type="ECO:0000256" key="5">
    <source>
        <dbReference type="ARBA" id="ARBA00022777"/>
    </source>
</evidence>
<keyword evidence="3" id="KW-0808">Transferase</keyword>
<evidence type="ECO:0000313" key="12">
    <source>
        <dbReference type="EMBL" id="SEG52084.1"/>
    </source>
</evidence>
<dbReference type="PANTHER" id="PTHR43290">
    <property type="entry name" value="MEVALONATE KINASE"/>
    <property type="match status" value="1"/>
</dbReference>
<dbReference type="PANTHER" id="PTHR43290:SF2">
    <property type="entry name" value="MEVALONATE KINASE"/>
    <property type="match status" value="1"/>
</dbReference>
<dbReference type="NCBIfam" id="TIGR00549">
    <property type="entry name" value="mevalon_kin"/>
    <property type="match status" value="1"/>
</dbReference>
<evidence type="ECO:0000256" key="4">
    <source>
        <dbReference type="ARBA" id="ARBA00022741"/>
    </source>
</evidence>
<dbReference type="InterPro" id="IPR014721">
    <property type="entry name" value="Ribsml_uS5_D2-typ_fold_subgr"/>
</dbReference>
<evidence type="ECO:0000313" key="13">
    <source>
        <dbReference type="Proteomes" id="UP000236745"/>
    </source>
</evidence>
<dbReference type="Gene3D" id="3.30.70.890">
    <property type="entry name" value="GHMP kinase, C-terminal domain"/>
    <property type="match status" value="1"/>
</dbReference>
<evidence type="ECO:0000256" key="6">
    <source>
        <dbReference type="ARBA" id="ARBA00022840"/>
    </source>
</evidence>
<feature type="domain" description="GHMP kinase N-terminal" evidence="10">
    <location>
        <begin position="74"/>
        <end position="159"/>
    </location>
</feature>
<evidence type="ECO:0000256" key="9">
    <source>
        <dbReference type="ARBA" id="ARBA00029438"/>
    </source>
</evidence>
<dbReference type="UniPathway" id="UPA00057">
    <property type="reaction ID" value="UER00098"/>
</dbReference>
<evidence type="ECO:0000256" key="3">
    <source>
        <dbReference type="ARBA" id="ARBA00022679"/>
    </source>
</evidence>
<gene>
    <name evidence="12" type="ORF">SAMN05444390_102216</name>
</gene>
<evidence type="ECO:0000259" key="11">
    <source>
        <dbReference type="Pfam" id="PF08544"/>
    </source>
</evidence>
<keyword evidence="4" id="KW-0547">Nucleotide-binding</keyword>
<dbReference type="InterPro" id="IPR006205">
    <property type="entry name" value="Mev_gal_kin"/>
</dbReference>
<name>A0A1H6AUV5_9GAMM</name>
<dbReference type="InterPro" id="IPR020568">
    <property type="entry name" value="Ribosomal_Su5_D2-typ_SF"/>
</dbReference>
<dbReference type="InterPro" id="IPR006204">
    <property type="entry name" value="GHMP_kinase_N_dom"/>
</dbReference>
<protein>
    <submittedName>
        <fullName evidence="12">Mevalonate kinase</fullName>
    </submittedName>
</protein>
<keyword evidence="6" id="KW-0067">ATP-binding</keyword>
<evidence type="ECO:0000259" key="10">
    <source>
        <dbReference type="Pfam" id="PF00288"/>
    </source>
</evidence>
<dbReference type="GO" id="GO:0019287">
    <property type="term" value="P:isopentenyl diphosphate biosynthetic process, mevalonate pathway"/>
    <property type="evidence" value="ECO:0007669"/>
    <property type="project" value="UniProtKB-UniPathway"/>
</dbReference>
<comment type="pathway">
    <text evidence="9">Isoprenoid biosynthesis; isopentenyl diphosphate biosynthesis via mevalonate pathway; isopentenyl diphosphate from (R)-mevalonate: step 1/3.</text>
</comment>
<dbReference type="SUPFAM" id="SSF54211">
    <property type="entry name" value="Ribosomal protein S5 domain 2-like"/>
    <property type="match status" value="1"/>
</dbReference>
<sequence length="311" mass="33247">MSGYSTIRVSAPGSIMLMGEHAVLRGARAIACAVNSYIHVELIPRQDRQVLIHSALGEYSACLDQLTTSDDLSFVVTAVRQWADRLPCGFNLNIESEFSHTVGLGSSAAVVAALTVALDRFAGTELSREQQFDAALRVIHAVQNGRGSGTDLAASLYGGLIAYRVSPRELVPLNGLPPISLWYVGYKMKTPAVLELVEQRSQRFPGLYAGLDKLMADCCAEAEVAINASDWDALGELMNYYQGLMDALGVNDAQLSELIYRLRAEPGNRAAKISGSGLGDCVVVLGQDVPDGLAYEQIPVAVSARGAELDA</sequence>
<dbReference type="AlphaFoldDB" id="A0A1H6AUV5"/>
<dbReference type="InterPro" id="IPR036554">
    <property type="entry name" value="GHMP_kinase_C_sf"/>
</dbReference>
<evidence type="ECO:0000256" key="8">
    <source>
        <dbReference type="ARBA" id="ARBA00023098"/>
    </source>
</evidence>
<feature type="domain" description="GHMP kinase C-terminal" evidence="11">
    <location>
        <begin position="224"/>
        <end position="287"/>
    </location>
</feature>
<dbReference type="InterPro" id="IPR013750">
    <property type="entry name" value="GHMP_kinase_C_dom"/>
</dbReference>
<dbReference type="GO" id="GO:0004496">
    <property type="term" value="F:mevalonate kinase activity"/>
    <property type="evidence" value="ECO:0007669"/>
    <property type="project" value="InterPro"/>
</dbReference>